<dbReference type="PANTHER" id="PTHR14950:SF37">
    <property type="entry name" value="ENDORIBONUCLEASE DICER"/>
    <property type="match status" value="1"/>
</dbReference>
<proteinExistence type="predicted"/>
<evidence type="ECO:0000259" key="2">
    <source>
        <dbReference type="PROSITE" id="PS50142"/>
    </source>
</evidence>
<dbReference type="PROSITE" id="PS00517">
    <property type="entry name" value="RNASE_3_1"/>
    <property type="match status" value="1"/>
</dbReference>
<dbReference type="Gene3D" id="1.10.1520.10">
    <property type="entry name" value="Ribonuclease III domain"/>
    <property type="match status" value="1"/>
</dbReference>
<organism evidence="3">
    <name type="scientific">marine metagenome</name>
    <dbReference type="NCBI Taxonomy" id="408172"/>
    <lineage>
        <taxon>unclassified sequences</taxon>
        <taxon>metagenomes</taxon>
        <taxon>ecological metagenomes</taxon>
    </lineage>
</organism>
<feature type="domain" description="RNase III" evidence="2">
    <location>
        <begin position="1"/>
        <end position="71"/>
    </location>
</feature>
<gene>
    <name evidence="3" type="ORF">METZ01_LOCUS150673</name>
</gene>
<dbReference type="GO" id="GO:0006396">
    <property type="term" value="P:RNA processing"/>
    <property type="evidence" value="ECO:0007669"/>
    <property type="project" value="InterPro"/>
</dbReference>
<dbReference type="EMBL" id="UINC01024357">
    <property type="protein sequence ID" value="SVA97819.1"/>
    <property type="molecule type" value="Genomic_DNA"/>
</dbReference>
<dbReference type="PROSITE" id="PS50142">
    <property type="entry name" value="RNASE_3_2"/>
    <property type="match status" value="1"/>
</dbReference>
<dbReference type="SUPFAM" id="SSF69065">
    <property type="entry name" value="RNase III domain-like"/>
    <property type="match status" value="1"/>
</dbReference>
<reference evidence="3" key="1">
    <citation type="submission" date="2018-05" db="EMBL/GenBank/DDBJ databases">
        <authorList>
            <person name="Lanie J.A."/>
            <person name="Ng W.-L."/>
            <person name="Kazmierczak K.M."/>
            <person name="Andrzejewski T.M."/>
            <person name="Davidsen T.M."/>
            <person name="Wayne K.J."/>
            <person name="Tettelin H."/>
            <person name="Glass J.I."/>
            <person name="Rusch D."/>
            <person name="Podicherti R."/>
            <person name="Tsui H.-C.T."/>
            <person name="Winkler M.E."/>
        </authorList>
    </citation>
    <scope>NUCLEOTIDE SEQUENCE</scope>
</reference>
<dbReference type="InterPro" id="IPR036389">
    <property type="entry name" value="RNase_III_sf"/>
</dbReference>
<feature type="non-terminal residue" evidence="3">
    <location>
        <position position="71"/>
    </location>
</feature>
<dbReference type="CDD" id="cd00593">
    <property type="entry name" value="RIBOc"/>
    <property type="match status" value="1"/>
</dbReference>
<evidence type="ECO:0000256" key="1">
    <source>
        <dbReference type="ARBA" id="ARBA00022801"/>
    </source>
</evidence>
<name>A0A382A8V6_9ZZZZ</name>
<dbReference type="AlphaFoldDB" id="A0A382A8V6"/>
<keyword evidence="1" id="KW-0378">Hydrolase</keyword>
<protein>
    <recommendedName>
        <fullName evidence="2">RNase III domain-containing protein</fullName>
    </recommendedName>
</protein>
<accession>A0A382A8V6</accession>
<sequence length="71" mass="7526">MLIEAFCHSSFSNETSDSSHPNNERLEFLGDAVLGVAVADELFRTDDALNEGALTTLRAQIVSGRSLSGAA</sequence>
<dbReference type="InterPro" id="IPR000999">
    <property type="entry name" value="RNase_III_dom"/>
</dbReference>
<evidence type="ECO:0000313" key="3">
    <source>
        <dbReference type="EMBL" id="SVA97819.1"/>
    </source>
</evidence>
<dbReference type="PANTHER" id="PTHR14950">
    <property type="entry name" value="DICER-RELATED"/>
    <property type="match status" value="1"/>
</dbReference>
<dbReference type="GO" id="GO:0004525">
    <property type="term" value="F:ribonuclease III activity"/>
    <property type="evidence" value="ECO:0007669"/>
    <property type="project" value="InterPro"/>
</dbReference>
<dbReference type="Pfam" id="PF14622">
    <property type="entry name" value="Ribonucleas_3_3"/>
    <property type="match status" value="1"/>
</dbReference>